<keyword evidence="2" id="KW-1185">Reference proteome</keyword>
<name>A0A4Y2F266_ARAVE</name>
<reference evidence="1 2" key="1">
    <citation type="journal article" date="2019" name="Sci. Rep.">
        <title>Orb-weaving spider Araneus ventricosus genome elucidates the spidroin gene catalogue.</title>
        <authorList>
            <person name="Kono N."/>
            <person name="Nakamura H."/>
            <person name="Ohtoshi R."/>
            <person name="Moran D.A.P."/>
            <person name="Shinohara A."/>
            <person name="Yoshida Y."/>
            <person name="Fujiwara M."/>
            <person name="Mori M."/>
            <person name="Tomita M."/>
            <person name="Arakawa K."/>
        </authorList>
    </citation>
    <scope>NUCLEOTIDE SEQUENCE [LARGE SCALE GENOMIC DNA]</scope>
</reference>
<comment type="caution">
    <text evidence="1">The sequence shown here is derived from an EMBL/GenBank/DDBJ whole genome shotgun (WGS) entry which is preliminary data.</text>
</comment>
<dbReference type="EMBL" id="BGPR01000789">
    <property type="protein sequence ID" value="GBM35620.1"/>
    <property type="molecule type" value="Genomic_DNA"/>
</dbReference>
<proteinExistence type="predicted"/>
<gene>
    <name evidence="1" type="ORF">AVEN_244509_1</name>
</gene>
<accession>A0A4Y2F266</accession>
<dbReference type="Proteomes" id="UP000499080">
    <property type="component" value="Unassembled WGS sequence"/>
</dbReference>
<evidence type="ECO:0000313" key="2">
    <source>
        <dbReference type="Proteomes" id="UP000499080"/>
    </source>
</evidence>
<evidence type="ECO:0000313" key="1">
    <source>
        <dbReference type="EMBL" id="GBM35620.1"/>
    </source>
</evidence>
<sequence length="95" mass="11071">MDKWLKTGTLKRSASRTEIRTRDLGAMEITVDHQEDNHEVPRPTDWPVQPLFYQQAITELICHNEQFYTSLESNSSLRRMSRHESINKVSALEGN</sequence>
<protein>
    <submittedName>
        <fullName evidence="1">Uncharacterized protein</fullName>
    </submittedName>
</protein>
<organism evidence="1 2">
    <name type="scientific">Araneus ventricosus</name>
    <name type="common">Orbweaver spider</name>
    <name type="synonym">Epeira ventricosa</name>
    <dbReference type="NCBI Taxonomy" id="182803"/>
    <lineage>
        <taxon>Eukaryota</taxon>
        <taxon>Metazoa</taxon>
        <taxon>Ecdysozoa</taxon>
        <taxon>Arthropoda</taxon>
        <taxon>Chelicerata</taxon>
        <taxon>Arachnida</taxon>
        <taxon>Araneae</taxon>
        <taxon>Araneomorphae</taxon>
        <taxon>Entelegynae</taxon>
        <taxon>Araneoidea</taxon>
        <taxon>Araneidae</taxon>
        <taxon>Araneus</taxon>
    </lineage>
</organism>
<dbReference type="AlphaFoldDB" id="A0A4Y2F266"/>